<organism evidence="1 2">
    <name type="scientific">Russula earlei</name>
    <dbReference type="NCBI Taxonomy" id="71964"/>
    <lineage>
        <taxon>Eukaryota</taxon>
        <taxon>Fungi</taxon>
        <taxon>Dikarya</taxon>
        <taxon>Basidiomycota</taxon>
        <taxon>Agaricomycotina</taxon>
        <taxon>Agaricomycetes</taxon>
        <taxon>Russulales</taxon>
        <taxon>Russulaceae</taxon>
        <taxon>Russula</taxon>
    </lineage>
</organism>
<evidence type="ECO:0000313" key="2">
    <source>
        <dbReference type="Proteomes" id="UP001207468"/>
    </source>
</evidence>
<evidence type="ECO:0000313" key="1">
    <source>
        <dbReference type="EMBL" id="KAI9435209.1"/>
    </source>
</evidence>
<reference evidence="1" key="1">
    <citation type="submission" date="2021-03" db="EMBL/GenBank/DDBJ databases">
        <title>Evolutionary priming and transition to the ectomycorrhizal habit in an iconic lineage of mushroom-forming fungi: is preadaptation a requirement?</title>
        <authorList>
            <consortium name="DOE Joint Genome Institute"/>
            <person name="Looney B.P."/>
            <person name="Miyauchi S."/>
            <person name="Morin E."/>
            <person name="Drula E."/>
            <person name="Courty P.E."/>
            <person name="Chicoki N."/>
            <person name="Fauchery L."/>
            <person name="Kohler A."/>
            <person name="Kuo A."/>
            <person name="LaButti K."/>
            <person name="Pangilinan J."/>
            <person name="Lipzen A."/>
            <person name="Riley R."/>
            <person name="Andreopoulos W."/>
            <person name="He G."/>
            <person name="Johnson J."/>
            <person name="Barry K.W."/>
            <person name="Grigoriev I.V."/>
            <person name="Nagy L."/>
            <person name="Hibbett D."/>
            <person name="Henrissat B."/>
            <person name="Matheny P.B."/>
            <person name="Labbe J."/>
            <person name="Martin A.F."/>
        </authorList>
    </citation>
    <scope>NUCLEOTIDE SEQUENCE</scope>
    <source>
        <strain evidence="1">BPL698</strain>
    </source>
</reference>
<sequence>ERPPEAQYQDEFYRRMFVVTSGNVRVSPEFTIAGCIDFLIPLADWGIKITRDGSLLKQHASHFEEKRAYRQWLKAGYMKDYILLDFRTTSVRDGHPGTIFHLTDWRSMSANCFDQISLSYIIVFQDNYQQPYSTIC</sequence>
<name>A0ACC0TSK6_9AGAM</name>
<protein>
    <submittedName>
        <fullName evidence="1">Uncharacterized protein</fullName>
    </submittedName>
</protein>
<dbReference type="EMBL" id="JAGFNK010001082">
    <property type="protein sequence ID" value="KAI9435209.1"/>
    <property type="molecule type" value="Genomic_DNA"/>
</dbReference>
<accession>A0ACC0TSK6</accession>
<gene>
    <name evidence="1" type="ORF">F5148DRAFT_989926</name>
</gene>
<dbReference type="Proteomes" id="UP001207468">
    <property type="component" value="Unassembled WGS sequence"/>
</dbReference>
<feature type="non-terminal residue" evidence="1">
    <location>
        <position position="1"/>
    </location>
</feature>
<keyword evidence="2" id="KW-1185">Reference proteome</keyword>
<comment type="caution">
    <text evidence="1">The sequence shown here is derived from an EMBL/GenBank/DDBJ whole genome shotgun (WGS) entry which is preliminary data.</text>
</comment>
<proteinExistence type="predicted"/>